<reference evidence="1" key="1">
    <citation type="submission" date="2021-06" db="EMBL/GenBank/DDBJ databases">
        <title>Comparative genomics, transcriptomics and evolutionary studies reveal genomic signatures of adaptation to plant cell wall in hemibiotrophic fungi.</title>
        <authorList>
            <consortium name="DOE Joint Genome Institute"/>
            <person name="Baroncelli R."/>
            <person name="Diaz J.F."/>
            <person name="Benocci T."/>
            <person name="Peng M."/>
            <person name="Battaglia E."/>
            <person name="Haridas S."/>
            <person name="Andreopoulos W."/>
            <person name="Labutti K."/>
            <person name="Pangilinan J."/>
            <person name="Floch G.L."/>
            <person name="Makela M.R."/>
            <person name="Henrissat B."/>
            <person name="Grigoriev I.V."/>
            <person name="Crouch J.A."/>
            <person name="De Vries R.P."/>
            <person name="Sukno S.A."/>
            <person name="Thon M.R."/>
        </authorList>
    </citation>
    <scope>NUCLEOTIDE SEQUENCE</scope>
    <source>
        <strain evidence="1">MAFF235873</strain>
    </source>
</reference>
<accession>A0AAD9LX14</accession>
<comment type="caution">
    <text evidence="1">The sequence shown here is derived from an EMBL/GenBank/DDBJ whole genome shotgun (WGS) entry which is preliminary data.</text>
</comment>
<name>A0AAD9LX14_9PEZI</name>
<proteinExistence type="predicted"/>
<keyword evidence="2" id="KW-1185">Reference proteome</keyword>
<evidence type="ECO:0000313" key="1">
    <source>
        <dbReference type="EMBL" id="KAK2021420.1"/>
    </source>
</evidence>
<gene>
    <name evidence="1" type="ORF">LX32DRAFT_251978</name>
</gene>
<protein>
    <submittedName>
        <fullName evidence="1">Uncharacterized protein</fullName>
    </submittedName>
</protein>
<dbReference type="EMBL" id="MU843106">
    <property type="protein sequence ID" value="KAK2021420.1"/>
    <property type="molecule type" value="Genomic_DNA"/>
</dbReference>
<dbReference type="Proteomes" id="UP001232148">
    <property type="component" value="Unassembled WGS sequence"/>
</dbReference>
<dbReference type="AlphaFoldDB" id="A0AAD9LX14"/>
<evidence type="ECO:0000313" key="2">
    <source>
        <dbReference type="Proteomes" id="UP001232148"/>
    </source>
</evidence>
<sequence>MTKQHKSFLVTAFPAHSSQYRLYTTYLPTYLPTYPGATSTKRAPLSAFQWSVILLVVHACLFHHASICVYLLCLHTCLPVCLPVLSPRLHTHLSRLHLLPCRVVSCPIPIRTSSSLIWSLLVHQSLPLPPPRPPLPCSVLSLGGKEGKEKRIRSLTKCTLYSSREEPIHTYQCFPFSPALPFSFPPLSLLVFISPSNVPSCRWEERRTLRLDQPRLSNSYSPACLGLFASTLL</sequence>
<organism evidence="1 2">
    <name type="scientific">Colletotrichum zoysiae</name>
    <dbReference type="NCBI Taxonomy" id="1216348"/>
    <lineage>
        <taxon>Eukaryota</taxon>
        <taxon>Fungi</taxon>
        <taxon>Dikarya</taxon>
        <taxon>Ascomycota</taxon>
        <taxon>Pezizomycotina</taxon>
        <taxon>Sordariomycetes</taxon>
        <taxon>Hypocreomycetidae</taxon>
        <taxon>Glomerellales</taxon>
        <taxon>Glomerellaceae</taxon>
        <taxon>Colletotrichum</taxon>
        <taxon>Colletotrichum graminicola species complex</taxon>
    </lineage>
</organism>